<dbReference type="PROSITE" id="PS50943">
    <property type="entry name" value="HTH_CROC1"/>
    <property type="match status" value="1"/>
</dbReference>
<gene>
    <name evidence="2" type="ORF">NCTC11343_04312</name>
</gene>
<dbReference type="PANTHER" id="PTHR46797">
    <property type="entry name" value="HTH-TYPE TRANSCRIPTIONAL REGULATOR"/>
    <property type="match status" value="1"/>
</dbReference>
<dbReference type="Gene3D" id="1.10.260.40">
    <property type="entry name" value="lambda repressor-like DNA-binding domains"/>
    <property type="match status" value="1"/>
</dbReference>
<dbReference type="SUPFAM" id="SSF47413">
    <property type="entry name" value="lambda repressor-like DNA-binding domains"/>
    <property type="match status" value="1"/>
</dbReference>
<proteinExistence type="predicted"/>
<dbReference type="GO" id="GO:0003700">
    <property type="term" value="F:DNA-binding transcription factor activity"/>
    <property type="evidence" value="ECO:0007669"/>
    <property type="project" value="TreeGrafter"/>
</dbReference>
<dbReference type="PANTHER" id="PTHR46797:SF1">
    <property type="entry name" value="METHYLPHOSPHONATE SYNTHASE"/>
    <property type="match status" value="1"/>
</dbReference>
<accession>A0A2X2LS07</accession>
<reference evidence="2 3" key="1">
    <citation type="submission" date="2018-06" db="EMBL/GenBank/DDBJ databases">
        <authorList>
            <consortium name="Pathogen Informatics"/>
            <person name="Doyle S."/>
        </authorList>
    </citation>
    <scope>NUCLEOTIDE SEQUENCE [LARGE SCALE GENOMIC DNA]</scope>
    <source>
        <strain evidence="2 3">NCTC11343</strain>
    </source>
</reference>
<organism evidence="2 3">
    <name type="scientific">Sphingobacterium multivorum</name>
    <dbReference type="NCBI Taxonomy" id="28454"/>
    <lineage>
        <taxon>Bacteria</taxon>
        <taxon>Pseudomonadati</taxon>
        <taxon>Bacteroidota</taxon>
        <taxon>Sphingobacteriia</taxon>
        <taxon>Sphingobacteriales</taxon>
        <taxon>Sphingobacteriaceae</taxon>
        <taxon>Sphingobacterium</taxon>
    </lineage>
</organism>
<dbReference type="InterPro" id="IPR010982">
    <property type="entry name" value="Lambda_DNA-bd_dom_sf"/>
</dbReference>
<dbReference type="InterPro" id="IPR050807">
    <property type="entry name" value="TransReg_Diox_bact_type"/>
</dbReference>
<dbReference type="GO" id="GO:0005829">
    <property type="term" value="C:cytosol"/>
    <property type="evidence" value="ECO:0007669"/>
    <property type="project" value="TreeGrafter"/>
</dbReference>
<protein>
    <submittedName>
        <fullName evidence="2">Anaerobic benzoate catabolism transcriptional regulator</fullName>
    </submittedName>
</protein>
<evidence type="ECO:0000313" key="3">
    <source>
        <dbReference type="Proteomes" id="UP000251241"/>
    </source>
</evidence>
<sequence>MDQKQKEFRIKLGQRIEQLRVEKGIEQGELASIINKDKQFINRYERQGANPTAFILTQLADALKVTPNDLLDFSKIT</sequence>
<dbReference type="RefSeq" id="WP_112375788.1">
    <property type="nucleotide sequence ID" value="NZ_CP069793.1"/>
</dbReference>
<dbReference type="GO" id="GO:0003677">
    <property type="term" value="F:DNA binding"/>
    <property type="evidence" value="ECO:0007669"/>
    <property type="project" value="UniProtKB-KW"/>
</dbReference>
<dbReference type="SMART" id="SM00530">
    <property type="entry name" value="HTH_XRE"/>
    <property type="match status" value="1"/>
</dbReference>
<dbReference type="Proteomes" id="UP000251241">
    <property type="component" value="Unassembled WGS sequence"/>
</dbReference>
<dbReference type="Pfam" id="PF01381">
    <property type="entry name" value="HTH_3"/>
    <property type="match status" value="1"/>
</dbReference>
<dbReference type="EMBL" id="UAUU01000011">
    <property type="protein sequence ID" value="SPZ92260.1"/>
    <property type="molecule type" value="Genomic_DNA"/>
</dbReference>
<dbReference type="AlphaFoldDB" id="A0A2X2LS07"/>
<evidence type="ECO:0000313" key="2">
    <source>
        <dbReference type="EMBL" id="SPZ92260.1"/>
    </source>
</evidence>
<keyword evidence="1" id="KW-0238">DNA-binding</keyword>
<dbReference type="GeneID" id="97179283"/>
<dbReference type="InterPro" id="IPR001387">
    <property type="entry name" value="Cro/C1-type_HTH"/>
</dbReference>
<evidence type="ECO:0000256" key="1">
    <source>
        <dbReference type="ARBA" id="ARBA00023125"/>
    </source>
</evidence>
<name>A0A2X2LS07_SPHMU</name>
<dbReference type="CDD" id="cd00093">
    <property type="entry name" value="HTH_XRE"/>
    <property type="match status" value="1"/>
</dbReference>